<protein>
    <submittedName>
        <fullName evidence="1">Uncharacterized protein</fullName>
    </submittedName>
</protein>
<keyword evidence="1" id="KW-0614">Plasmid</keyword>
<geneLocation type="plasmid" evidence="1">
    <name>unnamed1</name>
</geneLocation>
<gene>
    <name evidence="1" type="ORF">OIE82_34950</name>
</gene>
<dbReference type="EMBL" id="CP109208">
    <property type="protein sequence ID" value="WUU58378.1"/>
    <property type="molecule type" value="Genomic_DNA"/>
</dbReference>
<sequence length="115" mass="12605">MPPDEPRAASVTQPVPAPVYLREYKQLLLDGVLVDRAGRILRSGRCPTCDSLIDGYTCPGSLPCPRCQAEPGRRCRRPSGHAAGRWHTARIQNAEAIDHRRAAANDPTLLAPWPT</sequence>
<organism evidence="1">
    <name type="scientific">Streptomyces althioticus</name>
    <dbReference type="NCBI Taxonomy" id="83380"/>
    <lineage>
        <taxon>Bacteria</taxon>
        <taxon>Bacillati</taxon>
        <taxon>Actinomycetota</taxon>
        <taxon>Actinomycetes</taxon>
        <taxon>Kitasatosporales</taxon>
        <taxon>Streptomycetaceae</taxon>
        <taxon>Streptomyces</taxon>
        <taxon>Streptomyces althioticus group</taxon>
    </lineage>
</organism>
<reference evidence="1" key="1">
    <citation type="submission" date="2022-10" db="EMBL/GenBank/DDBJ databases">
        <title>The complete genomes of actinobacterial strains from the NBC collection.</title>
        <authorList>
            <person name="Joergensen T.S."/>
            <person name="Alvarez Arevalo M."/>
            <person name="Sterndorff E.B."/>
            <person name="Faurdal D."/>
            <person name="Vuksanovic O."/>
            <person name="Mourched A.-S."/>
            <person name="Charusanti P."/>
            <person name="Shaw S."/>
            <person name="Blin K."/>
            <person name="Weber T."/>
        </authorList>
    </citation>
    <scope>NUCLEOTIDE SEQUENCE [LARGE SCALE GENOMIC DNA]</scope>
    <source>
        <strain evidence="1">NBC 01686</strain>
        <plasmid evidence="1">unnamed1</plasmid>
    </source>
</reference>
<accession>A0ABZ1YFP0</accession>
<evidence type="ECO:0000313" key="1">
    <source>
        <dbReference type="EMBL" id="WUU58378.1"/>
    </source>
</evidence>
<proteinExistence type="predicted"/>
<dbReference type="RefSeq" id="WP_266477979.1">
    <property type="nucleotide sequence ID" value="NZ_CP109208.1"/>
</dbReference>
<name>A0ABZ1YFP0_9ACTN</name>